<keyword evidence="4" id="KW-1185">Reference proteome</keyword>
<accession>A0ABX5QH67</accession>
<evidence type="ECO:0000313" key="3">
    <source>
        <dbReference type="EMBL" id="QAB18316.1"/>
    </source>
</evidence>
<proteinExistence type="predicted"/>
<dbReference type="Proteomes" id="UP000285768">
    <property type="component" value="Chromosome"/>
</dbReference>
<name>A0ABX5QH67_9MICO</name>
<evidence type="ECO:0000313" key="4">
    <source>
        <dbReference type="Proteomes" id="UP000285768"/>
    </source>
</evidence>
<feature type="transmembrane region" description="Helical" evidence="2">
    <location>
        <begin position="12"/>
        <end position="30"/>
    </location>
</feature>
<dbReference type="RefSeq" id="WP_128387208.1">
    <property type="nucleotide sequence ID" value="NZ_CP035037.1"/>
</dbReference>
<reference evidence="3 4" key="1">
    <citation type="submission" date="2019-01" db="EMBL/GenBank/DDBJ databases">
        <title>Leucobacter muris sp. nov. isolated from the nose of a laboratory mouse.</title>
        <authorList>
            <person name="Benga L."/>
            <person name="Sproeer C."/>
            <person name="Schumann P."/>
            <person name="Verbarg S."/>
            <person name="Bunk B."/>
            <person name="Engelhardt E."/>
            <person name="Benten P.M."/>
            <person name="Sager M."/>
        </authorList>
    </citation>
    <scope>NUCLEOTIDE SEQUENCE [LARGE SCALE GENOMIC DNA]</scope>
    <source>
        <strain evidence="3 4">DSM 101948</strain>
    </source>
</reference>
<sequence>MFDRADQVPTFLYSAIYLTLIGGICLYLGAKVWTSGSRSYSALIIGAGIVAVGCFFQFGALGSIAFSWLPTETSDALYAIGLAGLTGGVVCMAANVAAVAFRRVRSTRQVARSIASMEELMHRKGLLADVRATPAENDLARLYEEVIAVNDHIHTEGNALSDEEMKQVSAASDLVARKMFEDAPRPVRYPRPLRAIVNWAVKGKASQPAAADHSNTALIPTAEPAMTSRESA</sequence>
<evidence type="ECO:0008006" key="5">
    <source>
        <dbReference type="Google" id="ProtNLM"/>
    </source>
</evidence>
<organism evidence="3 4">
    <name type="scientific">Leucobacter muris</name>
    <dbReference type="NCBI Taxonomy" id="1935379"/>
    <lineage>
        <taxon>Bacteria</taxon>
        <taxon>Bacillati</taxon>
        <taxon>Actinomycetota</taxon>
        <taxon>Actinomycetes</taxon>
        <taxon>Micrococcales</taxon>
        <taxon>Microbacteriaceae</taxon>
        <taxon>Leucobacter</taxon>
    </lineage>
</organism>
<feature type="transmembrane region" description="Helical" evidence="2">
    <location>
        <begin position="76"/>
        <end position="101"/>
    </location>
</feature>
<evidence type="ECO:0000256" key="1">
    <source>
        <dbReference type="SAM" id="MobiDB-lite"/>
    </source>
</evidence>
<feature type="transmembrane region" description="Helical" evidence="2">
    <location>
        <begin position="42"/>
        <end position="70"/>
    </location>
</feature>
<keyword evidence="2" id="KW-0812">Transmembrane</keyword>
<protein>
    <recommendedName>
        <fullName evidence="5">MFS transporter</fullName>
    </recommendedName>
</protein>
<keyword evidence="2" id="KW-0472">Membrane</keyword>
<evidence type="ECO:0000256" key="2">
    <source>
        <dbReference type="SAM" id="Phobius"/>
    </source>
</evidence>
<keyword evidence="2" id="KW-1133">Transmembrane helix</keyword>
<feature type="region of interest" description="Disordered" evidence="1">
    <location>
        <begin position="207"/>
        <end position="232"/>
    </location>
</feature>
<gene>
    <name evidence="3" type="ORF">Leucomu_10660</name>
</gene>
<dbReference type="EMBL" id="CP035037">
    <property type="protein sequence ID" value="QAB18316.1"/>
    <property type="molecule type" value="Genomic_DNA"/>
</dbReference>